<sequence>MVVSDLAGGSPPAPDSLPAAPTVHDEPHPAGIASLGTHSRPASPQPPSLAQQQALYGLQQHQHEPASSGEAMQVDRALLSRSQSPALSGGMGVAALRVLPPSDQQASGFVPLSEVGGSGASSHVHEAAVEQQHPAEQHPEAQQQQQHPHPHHSGRPPLDPHLPLPPRETRMHEAHRAVQPSAHEHQPQPSDSSLGEPSSQPERPASGAGYESGDDMDMLAVQHCTNCTGTLWGHICMDCGHMPAHDADIFQPTIASTTALHRPRLQGDALTVIAWDERMELHEEAGASASMHPERPDRVRAVMARLQAAELAGRCRRLPAREATAEEIQACHIPELLARVDLLSEHARLQGGTGLHYSPDTYVNQHTALCARLSAGACVDVATAVVQGEARAGVAVVRPPGHHAESNTAMGFCFFNNAGIAARAAQAAGAGRVLILDWDVHHGNGTQHIFEEDPSVVYMSLHRYDGGSFYPGTGAAHEVGEGPGAGYTVNVPWPCGGMRNGDYLAAFQHVVLPIAYEYAPDLVIISAGFDAAEGDPIGGCHLTPEVYAHMAAQLQLVAPTVALLEGGYNLLSTAKGTEAVVRVLLGERPPAMPAAELAPSEYGMGAVAQVMRIQSRHWECMRQLVQQQFKVLAAAAARQEALAAMKLRREALGGAASSGEGLGDGECSEEDAEEAEGDEEMSGGEEEAAEAHHVHRRPPPGLDGDEAETDTPHQQYRGGSGWESDADLASDEEQLSDDEDSQQSLGAEEEADLDEEAAADAAAEDELAAAAAVHAGSRLQQQEQHPLPRVAGAPQLEQPQPEPAAAGDASPQHGAAGWGAASDTLPISDSEAPCSGSDVEQQAQPAQQAQHAEQQAAGVTSSSLSPARLASGDILTPHGEQLLAASATPASEATAAGGAAADSLPAAPAPPAPEAAAAAAAGTWPGLAAKHPPLKRASHQRLSPPVVDDDALALVRPCDRQQEQPHEPEQLVPQPGGVEHQPTCKRIVSYNFKGGVGKTTTCINLAAALVQRGHTVVVIDGDAQCNLSYHLLQKEVPAEDLTQYRRQRRASTGRSKRRRGEPGSGDEQPDAGDAGEQDDGAPPEQEEDGDPNEIFPAALKDKLDDEIAAEVTSNDEEEPGIDIYGYLNGFLSAMAPTVEARQMDVSGWAAADGHAMGQLLLIPGSPLVNNLDWTINSTTTSTISTTALDGYGKLACWVRLYEAIEAKHKCDYIFVDLNPGTSKLNYLAMLGADYIMPSVTAGYYDVSSCENFLANGLKGMHDYAKDIIQSAKRAADANTVLAAQFQSQGNWFPRARSDPRSEIPRLPKVLPFLMQRYKKNSHQRVTLPASRMCKKLALVVLGQAQVLNARGPGVDYKHQVSQMLFYNQAENGGPINNKSQATKMVIPFMCNVESIITLSQELGKPIVAVTGHDAKIFAQRIGRTGTAKYLEYAQNKFRQLARSMERLPLPPDFYLARN</sequence>
<dbReference type="CDD" id="cd09992">
    <property type="entry name" value="HDAC_classII"/>
    <property type="match status" value="1"/>
</dbReference>
<comment type="caution">
    <text evidence="13">The sequence shown here is derived from an EMBL/GenBank/DDBJ whole genome shotgun (WGS) entry which is preliminary data.</text>
</comment>
<organism evidence="13 14">
    <name type="scientific">Chlorella sorokiniana</name>
    <name type="common">Freshwater green alga</name>
    <dbReference type="NCBI Taxonomy" id="3076"/>
    <lineage>
        <taxon>Eukaryota</taxon>
        <taxon>Viridiplantae</taxon>
        <taxon>Chlorophyta</taxon>
        <taxon>core chlorophytes</taxon>
        <taxon>Trebouxiophyceae</taxon>
        <taxon>Chlorellales</taxon>
        <taxon>Chlorellaceae</taxon>
        <taxon>Chlorella clade</taxon>
        <taxon>Chlorella</taxon>
    </lineage>
</organism>
<evidence type="ECO:0000259" key="12">
    <source>
        <dbReference type="Pfam" id="PF01656"/>
    </source>
</evidence>
<dbReference type="EC" id="3.5.1.98" evidence="3"/>
<keyword evidence="5" id="KW-0378">Hydrolase</keyword>
<proteinExistence type="inferred from homology"/>
<accession>A0A2P6TN10</accession>
<evidence type="ECO:0000259" key="11">
    <source>
        <dbReference type="Pfam" id="PF00850"/>
    </source>
</evidence>
<dbReference type="Gene3D" id="3.40.800.20">
    <property type="entry name" value="Histone deacetylase domain"/>
    <property type="match status" value="1"/>
</dbReference>
<feature type="region of interest" description="Disordered" evidence="10">
    <location>
        <begin position="1042"/>
        <end position="1094"/>
    </location>
</feature>
<dbReference type="Proteomes" id="UP000239899">
    <property type="component" value="Unassembled WGS sequence"/>
</dbReference>
<feature type="compositionally biased region" description="Acidic residues" evidence="10">
    <location>
        <begin position="724"/>
        <end position="767"/>
    </location>
</feature>
<dbReference type="PANTHER" id="PTHR10625:SF5">
    <property type="entry name" value="HISTONE DEACETYLASE"/>
    <property type="match status" value="1"/>
</dbReference>
<feature type="compositionally biased region" description="Acidic residues" evidence="10">
    <location>
        <begin position="1067"/>
        <end position="1091"/>
    </location>
</feature>
<feature type="compositionally biased region" description="Pro residues" evidence="10">
    <location>
        <begin position="157"/>
        <end position="166"/>
    </location>
</feature>
<dbReference type="Pfam" id="PF00850">
    <property type="entry name" value="Hist_deacetyl"/>
    <property type="match status" value="1"/>
</dbReference>
<name>A0A2P6TN10_CHLSO</name>
<feature type="compositionally biased region" description="Basic residues" evidence="10">
    <location>
        <begin position="1045"/>
        <end position="1059"/>
    </location>
</feature>
<feature type="compositionally biased region" description="Low complexity" evidence="10">
    <location>
        <begin position="894"/>
        <end position="906"/>
    </location>
</feature>
<feature type="region of interest" description="Disordered" evidence="10">
    <location>
        <begin position="894"/>
        <end position="918"/>
    </location>
</feature>
<feature type="compositionally biased region" description="Low complexity" evidence="10">
    <location>
        <begin position="841"/>
        <end position="857"/>
    </location>
</feature>
<feature type="compositionally biased region" description="Polar residues" evidence="10">
    <location>
        <begin position="187"/>
        <end position="201"/>
    </location>
</feature>
<feature type="compositionally biased region" description="Low complexity" evidence="10">
    <location>
        <begin position="791"/>
        <end position="809"/>
    </location>
</feature>
<dbReference type="STRING" id="3076.A0A2P6TN10"/>
<dbReference type="PRINTS" id="PR01270">
    <property type="entry name" value="HDASUPER"/>
</dbReference>
<evidence type="ECO:0000256" key="6">
    <source>
        <dbReference type="ARBA" id="ARBA00022853"/>
    </source>
</evidence>
<evidence type="ECO:0000256" key="5">
    <source>
        <dbReference type="ARBA" id="ARBA00022801"/>
    </source>
</evidence>
<feature type="compositionally biased region" description="Low complexity" evidence="10">
    <location>
        <begin position="48"/>
        <end position="60"/>
    </location>
</feature>
<feature type="region of interest" description="Disordered" evidence="10">
    <location>
        <begin position="654"/>
        <end position="876"/>
    </location>
</feature>
<dbReference type="OrthoDB" id="424012at2759"/>
<dbReference type="SUPFAM" id="SSF52768">
    <property type="entry name" value="Arginase/deacetylase"/>
    <property type="match status" value="1"/>
</dbReference>
<reference evidence="13 14" key="1">
    <citation type="journal article" date="2018" name="Plant J.">
        <title>Genome sequences of Chlorella sorokiniana UTEX 1602 and Micractinium conductrix SAG 241.80: implications to maltose excretion by a green alga.</title>
        <authorList>
            <person name="Arriola M.B."/>
            <person name="Velmurugan N."/>
            <person name="Zhang Y."/>
            <person name="Plunkett M.H."/>
            <person name="Hondzo H."/>
            <person name="Barney B.M."/>
        </authorList>
    </citation>
    <scope>NUCLEOTIDE SEQUENCE [LARGE SCALE GENOMIC DNA]</scope>
    <source>
        <strain evidence="14">UTEX 1602</strain>
    </source>
</reference>
<evidence type="ECO:0000256" key="3">
    <source>
        <dbReference type="ARBA" id="ARBA00012111"/>
    </source>
</evidence>
<dbReference type="InterPro" id="IPR037138">
    <property type="entry name" value="His_deacetylse_dom_sf"/>
</dbReference>
<dbReference type="InterPro" id="IPR000286">
    <property type="entry name" value="HDACs"/>
</dbReference>
<keyword evidence="8" id="KW-0804">Transcription</keyword>
<evidence type="ECO:0000256" key="10">
    <source>
        <dbReference type="SAM" id="MobiDB-lite"/>
    </source>
</evidence>
<dbReference type="InterPro" id="IPR023696">
    <property type="entry name" value="Ureohydrolase_dom_sf"/>
</dbReference>
<feature type="region of interest" description="Disordered" evidence="10">
    <location>
        <begin position="103"/>
        <end position="214"/>
    </location>
</feature>
<dbReference type="GO" id="GO:0141221">
    <property type="term" value="F:histone deacetylase activity, hydrolytic mechanism"/>
    <property type="evidence" value="ECO:0007669"/>
    <property type="project" value="UniProtKB-EC"/>
</dbReference>
<dbReference type="InterPro" id="IPR027417">
    <property type="entry name" value="P-loop_NTPase"/>
</dbReference>
<keyword evidence="6" id="KW-0156">Chromatin regulator</keyword>
<evidence type="ECO:0000313" key="13">
    <source>
        <dbReference type="EMBL" id="PRW45724.1"/>
    </source>
</evidence>
<feature type="compositionally biased region" description="Basic and acidic residues" evidence="10">
    <location>
        <begin position="960"/>
        <end position="969"/>
    </location>
</feature>
<feature type="compositionally biased region" description="Acidic residues" evidence="10">
    <location>
        <begin position="666"/>
        <end position="688"/>
    </location>
</feature>
<evidence type="ECO:0000313" key="14">
    <source>
        <dbReference type="Proteomes" id="UP000239899"/>
    </source>
</evidence>
<feature type="region of interest" description="Disordered" evidence="10">
    <location>
        <begin position="960"/>
        <end position="980"/>
    </location>
</feature>
<comment type="subcellular location">
    <subcellularLocation>
        <location evidence="1">Nucleus</location>
    </subcellularLocation>
</comment>
<evidence type="ECO:0000256" key="2">
    <source>
        <dbReference type="ARBA" id="ARBA00007738"/>
    </source>
</evidence>
<evidence type="ECO:0000256" key="1">
    <source>
        <dbReference type="ARBA" id="ARBA00004123"/>
    </source>
</evidence>
<feature type="region of interest" description="Disordered" evidence="10">
    <location>
        <begin position="1"/>
        <end position="77"/>
    </location>
</feature>
<dbReference type="GO" id="GO:0040029">
    <property type="term" value="P:epigenetic regulation of gene expression"/>
    <property type="evidence" value="ECO:0007669"/>
    <property type="project" value="TreeGrafter"/>
</dbReference>
<dbReference type="Gene3D" id="3.40.50.300">
    <property type="entry name" value="P-loop containing nucleotide triphosphate hydrolases"/>
    <property type="match status" value="1"/>
</dbReference>
<keyword evidence="7" id="KW-0805">Transcription regulation</keyword>
<evidence type="ECO:0000256" key="7">
    <source>
        <dbReference type="ARBA" id="ARBA00023015"/>
    </source>
</evidence>
<dbReference type="GO" id="GO:0000118">
    <property type="term" value="C:histone deacetylase complex"/>
    <property type="evidence" value="ECO:0007669"/>
    <property type="project" value="TreeGrafter"/>
</dbReference>
<keyword evidence="9" id="KW-0539">Nucleus</keyword>
<gene>
    <name evidence="13" type="ORF">C2E21_5841</name>
</gene>
<evidence type="ECO:0000256" key="9">
    <source>
        <dbReference type="ARBA" id="ARBA00023242"/>
    </source>
</evidence>
<protein>
    <recommendedName>
        <fullName evidence="3">histone deacetylase</fullName>
        <ecNumber evidence="3">3.5.1.98</ecNumber>
    </recommendedName>
</protein>
<feature type="compositionally biased region" description="Basic and acidic residues" evidence="10">
    <location>
        <begin position="167"/>
        <end position="186"/>
    </location>
</feature>
<dbReference type="EMBL" id="LHPG02000011">
    <property type="protein sequence ID" value="PRW45724.1"/>
    <property type="molecule type" value="Genomic_DNA"/>
</dbReference>
<dbReference type="Pfam" id="PF01656">
    <property type="entry name" value="CbiA"/>
    <property type="match status" value="1"/>
</dbReference>
<dbReference type="InterPro" id="IPR023801">
    <property type="entry name" value="His_deacetylse_dom"/>
</dbReference>
<dbReference type="PANTHER" id="PTHR10625">
    <property type="entry name" value="HISTONE DEACETYLASE HDAC1-RELATED"/>
    <property type="match status" value="1"/>
</dbReference>
<evidence type="ECO:0000256" key="4">
    <source>
        <dbReference type="ARBA" id="ARBA00022491"/>
    </source>
</evidence>
<feature type="domain" description="CobQ/CobB/MinD/ParA nucleotide binding" evidence="12">
    <location>
        <begin position="989"/>
        <end position="1187"/>
    </location>
</feature>
<keyword evidence="14" id="KW-1185">Reference proteome</keyword>
<dbReference type="CDD" id="cd02042">
    <property type="entry name" value="ParAB_family"/>
    <property type="match status" value="1"/>
</dbReference>
<comment type="similarity">
    <text evidence="2">Belongs to the histone deacetylase family. HD type 2 subfamily.</text>
</comment>
<feature type="compositionally biased region" description="Basic and acidic residues" evidence="10">
    <location>
        <begin position="123"/>
        <end position="139"/>
    </location>
</feature>
<evidence type="ECO:0000256" key="8">
    <source>
        <dbReference type="ARBA" id="ARBA00023163"/>
    </source>
</evidence>
<dbReference type="GO" id="GO:0005737">
    <property type="term" value="C:cytoplasm"/>
    <property type="evidence" value="ECO:0007669"/>
    <property type="project" value="TreeGrafter"/>
</dbReference>
<keyword evidence="4" id="KW-0678">Repressor</keyword>
<dbReference type="InterPro" id="IPR002586">
    <property type="entry name" value="CobQ/CobB/MinD/ParA_Nub-bd_dom"/>
</dbReference>
<dbReference type="SUPFAM" id="SSF52540">
    <property type="entry name" value="P-loop containing nucleoside triphosphate hydrolases"/>
    <property type="match status" value="1"/>
</dbReference>
<feature type="domain" description="Histone deacetylase" evidence="11">
    <location>
        <begin position="292"/>
        <end position="584"/>
    </location>
</feature>